<evidence type="ECO:0000259" key="1">
    <source>
        <dbReference type="SMART" id="SM00849"/>
    </source>
</evidence>
<gene>
    <name evidence="2" type="ORF">DKT68_08185</name>
</gene>
<proteinExistence type="predicted"/>
<dbReference type="Pfam" id="PF13483">
    <property type="entry name" value="Lactamase_B_3"/>
    <property type="match status" value="1"/>
</dbReference>
<dbReference type="AlphaFoldDB" id="A0A317D7Z4"/>
<dbReference type="Gene3D" id="3.60.15.10">
    <property type="entry name" value="Ribonuclease Z/Hydroxyacylglutathione hydrolase-like"/>
    <property type="match status" value="1"/>
</dbReference>
<dbReference type="SMART" id="SM00849">
    <property type="entry name" value="Lactamase_B"/>
    <property type="match status" value="1"/>
</dbReference>
<accession>A0A317D7Z4</accession>
<dbReference type="InterPro" id="IPR036866">
    <property type="entry name" value="RibonucZ/Hydroxyglut_hydro"/>
</dbReference>
<sequence length="213" mass="23358">MHSCLLVDNGAARLLIDPGRFTFVEGLVSPDDFGPLDAIALTHHHLDHADPDPLAAIVQRTGAPLLGNQQTADHLREQDLTVTVLDPGEHHIGGMRIEAIPADHEPVLADQTPANTAYLIDGRILHCGDSLHPALFAHQGVDLLAVPVMAPYLTERLVAGFIAQLRPKAVLPLHDGYAKDFFVRQRYDTYRPYVERLGITWHELIEPGATATM</sequence>
<dbReference type="PANTHER" id="PTHR43546">
    <property type="entry name" value="UPF0173 METAL-DEPENDENT HYDROLASE MJ1163-RELATED"/>
    <property type="match status" value="1"/>
</dbReference>
<dbReference type="EMBL" id="QGKR01000149">
    <property type="protein sequence ID" value="PWR10859.1"/>
    <property type="molecule type" value="Genomic_DNA"/>
</dbReference>
<dbReference type="InterPro" id="IPR001279">
    <property type="entry name" value="Metallo-B-lactamas"/>
</dbReference>
<dbReference type="Proteomes" id="UP000245410">
    <property type="component" value="Unassembled WGS sequence"/>
</dbReference>
<dbReference type="InterPro" id="IPR050114">
    <property type="entry name" value="UPF0173_UPF0282_UlaG_hydrolase"/>
</dbReference>
<dbReference type="PANTHER" id="PTHR43546:SF3">
    <property type="entry name" value="UPF0173 METAL-DEPENDENT HYDROLASE MJ1163"/>
    <property type="match status" value="1"/>
</dbReference>
<dbReference type="SUPFAM" id="SSF56281">
    <property type="entry name" value="Metallo-hydrolase/oxidoreductase"/>
    <property type="match status" value="1"/>
</dbReference>
<name>A0A317D7Z4_9ACTN</name>
<protein>
    <submittedName>
        <fullName evidence="2">MBL fold metallo-hydrolase</fullName>
    </submittedName>
</protein>
<organism evidence="2 3">
    <name type="scientific">Micromonospora acroterricola</name>
    <dbReference type="NCBI Taxonomy" id="2202421"/>
    <lineage>
        <taxon>Bacteria</taxon>
        <taxon>Bacillati</taxon>
        <taxon>Actinomycetota</taxon>
        <taxon>Actinomycetes</taxon>
        <taxon>Micromonosporales</taxon>
        <taxon>Micromonosporaceae</taxon>
        <taxon>Micromonospora</taxon>
    </lineage>
</organism>
<keyword evidence="2" id="KW-0378">Hydrolase</keyword>
<evidence type="ECO:0000313" key="2">
    <source>
        <dbReference type="EMBL" id="PWR10859.1"/>
    </source>
</evidence>
<comment type="caution">
    <text evidence="2">The sequence shown here is derived from an EMBL/GenBank/DDBJ whole genome shotgun (WGS) entry which is preliminary data.</text>
</comment>
<dbReference type="GO" id="GO:0016787">
    <property type="term" value="F:hydrolase activity"/>
    <property type="evidence" value="ECO:0007669"/>
    <property type="project" value="UniProtKB-KW"/>
</dbReference>
<reference evidence="2 3" key="1">
    <citation type="submission" date="2018-05" db="EMBL/GenBank/DDBJ databases">
        <title>Micromonospora atacamensis sp. nov., a novel actinobacteria isolated from high altitude Atacama Desert soil.</title>
        <authorList>
            <person name="Carro L."/>
            <person name="Golinska P."/>
            <person name="Klenk H.-P."/>
            <person name="Goodfellow M."/>
        </authorList>
    </citation>
    <scope>NUCLEOTIDE SEQUENCE [LARGE SCALE GENOMIC DNA]</scope>
    <source>
        <strain evidence="2 3">5R2A7</strain>
    </source>
</reference>
<evidence type="ECO:0000313" key="3">
    <source>
        <dbReference type="Proteomes" id="UP000245410"/>
    </source>
</evidence>
<keyword evidence="3" id="KW-1185">Reference proteome</keyword>
<feature type="domain" description="Metallo-beta-lactamase" evidence="1">
    <location>
        <begin position="1"/>
        <end position="174"/>
    </location>
</feature>